<dbReference type="AlphaFoldDB" id="M5G9S2"/>
<dbReference type="InterPro" id="IPR029058">
    <property type="entry name" value="AB_hydrolase_fold"/>
</dbReference>
<dbReference type="InterPro" id="IPR049492">
    <property type="entry name" value="BD-FAE-like_dom"/>
</dbReference>
<keyword evidence="1 3" id="KW-0378">Hydrolase</keyword>
<organism evidence="3 4">
    <name type="scientific">Dacryopinax primogenitus (strain DJM 731)</name>
    <name type="common">Brown rot fungus</name>
    <dbReference type="NCBI Taxonomy" id="1858805"/>
    <lineage>
        <taxon>Eukaryota</taxon>
        <taxon>Fungi</taxon>
        <taxon>Dikarya</taxon>
        <taxon>Basidiomycota</taxon>
        <taxon>Agaricomycotina</taxon>
        <taxon>Dacrymycetes</taxon>
        <taxon>Dacrymycetales</taxon>
        <taxon>Dacrymycetaceae</taxon>
        <taxon>Dacryopinax</taxon>
    </lineage>
</organism>
<keyword evidence="4" id="KW-1185">Reference proteome</keyword>
<dbReference type="InterPro" id="IPR050300">
    <property type="entry name" value="GDXG_lipolytic_enzyme"/>
</dbReference>
<name>M5G9S2_DACPD</name>
<dbReference type="Proteomes" id="UP000030653">
    <property type="component" value="Unassembled WGS sequence"/>
</dbReference>
<proteinExistence type="predicted"/>
<dbReference type="Gene3D" id="3.40.50.1820">
    <property type="entry name" value="alpha/beta hydrolase"/>
    <property type="match status" value="1"/>
</dbReference>
<evidence type="ECO:0000259" key="2">
    <source>
        <dbReference type="Pfam" id="PF20434"/>
    </source>
</evidence>
<dbReference type="OMA" id="HSCGGHM"/>
<dbReference type="HOGENOM" id="CLU_016852_1_1_1"/>
<feature type="domain" description="BD-FAE-like" evidence="2">
    <location>
        <begin position="29"/>
        <end position="142"/>
    </location>
</feature>
<gene>
    <name evidence="3" type="ORF">DACRYDRAFT_113638</name>
</gene>
<dbReference type="GeneID" id="63684730"/>
<dbReference type="OrthoDB" id="6495301at2759"/>
<dbReference type="PANTHER" id="PTHR48081:SF33">
    <property type="entry name" value="KYNURENINE FORMAMIDASE"/>
    <property type="match status" value="1"/>
</dbReference>
<evidence type="ECO:0000256" key="1">
    <source>
        <dbReference type="ARBA" id="ARBA00022801"/>
    </source>
</evidence>
<dbReference type="Pfam" id="PF20434">
    <property type="entry name" value="BD-FAE"/>
    <property type="match status" value="1"/>
</dbReference>
<dbReference type="RefSeq" id="XP_040632453.1">
    <property type="nucleotide sequence ID" value="XM_040769668.1"/>
</dbReference>
<reference evidence="3 4" key="1">
    <citation type="journal article" date="2012" name="Science">
        <title>The Paleozoic origin of enzymatic lignin decomposition reconstructed from 31 fungal genomes.</title>
        <authorList>
            <person name="Floudas D."/>
            <person name="Binder M."/>
            <person name="Riley R."/>
            <person name="Barry K."/>
            <person name="Blanchette R.A."/>
            <person name="Henrissat B."/>
            <person name="Martinez A.T."/>
            <person name="Otillar R."/>
            <person name="Spatafora J.W."/>
            <person name="Yadav J.S."/>
            <person name="Aerts A."/>
            <person name="Benoit I."/>
            <person name="Boyd A."/>
            <person name="Carlson A."/>
            <person name="Copeland A."/>
            <person name="Coutinho P.M."/>
            <person name="de Vries R.P."/>
            <person name="Ferreira P."/>
            <person name="Findley K."/>
            <person name="Foster B."/>
            <person name="Gaskell J."/>
            <person name="Glotzer D."/>
            <person name="Gorecki P."/>
            <person name="Heitman J."/>
            <person name="Hesse C."/>
            <person name="Hori C."/>
            <person name="Igarashi K."/>
            <person name="Jurgens J.A."/>
            <person name="Kallen N."/>
            <person name="Kersten P."/>
            <person name="Kohler A."/>
            <person name="Kuees U."/>
            <person name="Kumar T.K.A."/>
            <person name="Kuo A."/>
            <person name="LaButti K."/>
            <person name="Larrondo L.F."/>
            <person name="Lindquist E."/>
            <person name="Ling A."/>
            <person name="Lombard V."/>
            <person name="Lucas S."/>
            <person name="Lundell T."/>
            <person name="Martin R."/>
            <person name="McLaughlin D.J."/>
            <person name="Morgenstern I."/>
            <person name="Morin E."/>
            <person name="Murat C."/>
            <person name="Nagy L.G."/>
            <person name="Nolan M."/>
            <person name="Ohm R.A."/>
            <person name="Patyshakuliyeva A."/>
            <person name="Rokas A."/>
            <person name="Ruiz-Duenas F.J."/>
            <person name="Sabat G."/>
            <person name="Salamov A."/>
            <person name="Samejima M."/>
            <person name="Schmutz J."/>
            <person name="Slot J.C."/>
            <person name="St John F."/>
            <person name="Stenlid J."/>
            <person name="Sun H."/>
            <person name="Sun S."/>
            <person name="Syed K."/>
            <person name="Tsang A."/>
            <person name="Wiebenga A."/>
            <person name="Young D."/>
            <person name="Pisabarro A."/>
            <person name="Eastwood D.C."/>
            <person name="Martin F."/>
            <person name="Cullen D."/>
            <person name="Grigoriev I.V."/>
            <person name="Hibbett D.S."/>
        </authorList>
    </citation>
    <scope>NUCLEOTIDE SEQUENCE [LARGE SCALE GENOMIC DNA]</scope>
    <source>
        <strain evidence="3 4">DJM-731 SS1</strain>
    </source>
</reference>
<dbReference type="SUPFAM" id="SSF53474">
    <property type="entry name" value="alpha/beta-Hydrolases"/>
    <property type="match status" value="1"/>
</dbReference>
<dbReference type="PANTHER" id="PTHR48081">
    <property type="entry name" value="AB HYDROLASE SUPERFAMILY PROTEIN C4A8.06C"/>
    <property type="match status" value="1"/>
</dbReference>
<evidence type="ECO:0000313" key="4">
    <source>
        <dbReference type="Proteomes" id="UP000030653"/>
    </source>
</evidence>
<dbReference type="STRING" id="1858805.M5G9S2"/>
<accession>M5G9S2</accession>
<dbReference type="GO" id="GO:0016787">
    <property type="term" value="F:hydrolase activity"/>
    <property type="evidence" value="ECO:0007669"/>
    <property type="project" value="UniProtKB-KW"/>
</dbReference>
<sequence length="293" mass="32516">MSLYELLDVQYDTAASGEAGSSGHAQRRLDLFVPPVEAPPLLVFVHGGAWRSGDKSEHTALARSLALQHSTAVAVVNYRLTERNPPPGEMVEVRHPMHALDVLLAIEFLYDWAGEGEGKPELQKSFDREKLYFIGHSCGAHILTTLFLYPPALSLPPTPSHILRSTHALLLAEGIYSLPLLLETFPSYIEFIAPPFGGSSSGSSSPGSKYDIFSANHYDLRPGGEHMHWWVVHSEGDELVDFEQPEVMFDSLEILLEGEEGEVHQDWDTLKGDHYKTLDEPRFSEIVGEMLAV</sequence>
<dbReference type="EMBL" id="JH795856">
    <property type="protein sequence ID" value="EJU05559.1"/>
    <property type="molecule type" value="Genomic_DNA"/>
</dbReference>
<evidence type="ECO:0000313" key="3">
    <source>
        <dbReference type="EMBL" id="EJU05559.1"/>
    </source>
</evidence>
<protein>
    <submittedName>
        <fullName evidence="3">Alpha/beta-hydrolase</fullName>
    </submittedName>
</protein>